<evidence type="ECO:0000256" key="1">
    <source>
        <dbReference type="ARBA" id="ARBA00002512"/>
    </source>
</evidence>
<evidence type="ECO:0000313" key="12">
    <source>
        <dbReference type="Proteomes" id="UP000015241"/>
    </source>
</evidence>
<evidence type="ECO:0000256" key="6">
    <source>
        <dbReference type="ARBA" id="ARBA00022971"/>
    </source>
</evidence>
<dbReference type="PANTHER" id="PTHR31030">
    <property type="entry name" value="PLASMA MEMBRANE FUSION PROTEIN PRM1"/>
    <property type="match status" value="1"/>
</dbReference>
<keyword evidence="9" id="KW-0325">Glycoprotein</keyword>
<evidence type="ECO:0000256" key="10">
    <source>
        <dbReference type="RuleBase" id="RU366035"/>
    </source>
</evidence>
<protein>
    <recommendedName>
        <fullName evidence="10">Plasma membrane fusion protein PRM1</fullName>
    </recommendedName>
</protein>
<keyword evidence="8 10" id="KW-0472">Membrane</keyword>
<evidence type="ECO:0000256" key="7">
    <source>
        <dbReference type="ARBA" id="ARBA00022989"/>
    </source>
</evidence>
<dbReference type="EMBL" id="KE504242">
    <property type="protein sequence ID" value="EPS94177.1"/>
    <property type="molecule type" value="Genomic_DNA"/>
</dbReference>
<keyword evidence="12" id="KW-1185">Reference proteome</keyword>
<evidence type="ECO:0000256" key="9">
    <source>
        <dbReference type="ARBA" id="ARBA00023180"/>
    </source>
</evidence>
<dbReference type="STRING" id="743788.S8DNH5"/>
<dbReference type="OrthoDB" id="10248838at2759"/>
<keyword evidence="4 10" id="KW-1003">Cell membrane</keyword>
<dbReference type="GO" id="GO:0043332">
    <property type="term" value="C:mating projection tip"/>
    <property type="evidence" value="ECO:0007669"/>
    <property type="project" value="UniProtKB-UniRule"/>
</dbReference>
<accession>S8DNH5</accession>
<evidence type="ECO:0000256" key="5">
    <source>
        <dbReference type="ARBA" id="ARBA00022692"/>
    </source>
</evidence>
<keyword evidence="7 10" id="KW-1133">Transmembrane helix</keyword>
<dbReference type="HOGENOM" id="CLU_1677914_0_0_1"/>
<dbReference type="PANTHER" id="PTHR31030:SF1">
    <property type="entry name" value="PLASMA MEMBRANE FUSION PROTEIN PRM1"/>
    <property type="match status" value="1"/>
</dbReference>
<feature type="transmembrane region" description="Helical" evidence="10">
    <location>
        <begin position="86"/>
        <end position="110"/>
    </location>
</feature>
<dbReference type="AlphaFoldDB" id="S8DNH5"/>
<comment type="function">
    <text evidence="1 10">Involved in cell fusion during mating by stabilizing the plasma membrane fusion event.</text>
</comment>
<comment type="similarity">
    <text evidence="3 10">Belongs to the PRM1 family.</text>
</comment>
<reference evidence="11 12" key="1">
    <citation type="journal article" date="2012" name="Science">
        <title>The Paleozoic origin of enzymatic lignin decomposition reconstructed from 31 fungal genomes.</title>
        <authorList>
            <person name="Floudas D."/>
            <person name="Binder M."/>
            <person name="Riley R."/>
            <person name="Barry K."/>
            <person name="Blanchette R.A."/>
            <person name="Henrissat B."/>
            <person name="Martinez A.T."/>
            <person name="Otillar R."/>
            <person name="Spatafora J.W."/>
            <person name="Yadav J.S."/>
            <person name="Aerts A."/>
            <person name="Benoit I."/>
            <person name="Boyd A."/>
            <person name="Carlson A."/>
            <person name="Copeland A."/>
            <person name="Coutinho P.M."/>
            <person name="de Vries R.P."/>
            <person name="Ferreira P."/>
            <person name="Findley K."/>
            <person name="Foster B."/>
            <person name="Gaskell J."/>
            <person name="Glotzer D."/>
            <person name="Gorecki P."/>
            <person name="Heitman J."/>
            <person name="Hesse C."/>
            <person name="Hori C."/>
            <person name="Igarashi K."/>
            <person name="Jurgens J.A."/>
            <person name="Kallen N."/>
            <person name="Kersten P."/>
            <person name="Kohler A."/>
            <person name="Kuees U."/>
            <person name="Kumar T.K.A."/>
            <person name="Kuo A."/>
            <person name="LaButti K."/>
            <person name="Larrondo L.F."/>
            <person name="Lindquist E."/>
            <person name="Ling A."/>
            <person name="Lombard V."/>
            <person name="Lucas S."/>
            <person name="Lundell T."/>
            <person name="Martin R."/>
            <person name="McLaughlin D.J."/>
            <person name="Morgenstern I."/>
            <person name="Morin E."/>
            <person name="Murat C."/>
            <person name="Nagy L.G."/>
            <person name="Nolan M."/>
            <person name="Ohm R.A."/>
            <person name="Patyshakuliyeva A."/>
            <person name="Rokas A."/>
            <person name="Ruiz-Duenas F.J."/>
            <person name="Sabat G."/>
            <person name="Salamov A."/>
            <person name="Samejima M."/>
            <person name="Schmutz J."/>
            <person name="Slot J.C."/>
            <person name="St John F."/>
            <person name="Stenlid J."/>
            <person name="Sun H."/>
            <person name="Sun S."/>
            <person name="Syed K."/>
            <person name="Tsang A."/>
            <person name="Wiebenga A."/>
            <person name="Young D."/>
            <person name="Pisabarro A."/>
            <person name="Eastwood D.C."/>
            <person name="Martin F."/>
            <person name="Cullen D."/>
            <person name="Grigoriev I.V."/>
            <person name="Hibbett D.S."/>
        </authorList>
    </citation>
    <scope>NUCLEOTIDE SEQUENCE</scope>
    <source>
        <strain evidence="12">FP-58527</strain>
    </source>
</reference>
<dbReference type="eggNOG" id="ENOG502QRP5">
    <property type="taxonomic scope" value="Eukaryota"/>
</dbReference>
<dbReference type="InParanoid" id="S8DNH5"/>
<evidence type="ECO:0000256" key="4">
    <source>
        <dbReference type="ARBA" id="ARBA00022475"/>
    </source>
</evidence>
<evidence type="ECO:0000313" key="11">
    <source>
        <dbReference type="EMBL" id="EPS94177.1"/>
    </source>
</evidence>
<proteinExistence type="inferred from homology"/>
<organism evidence="11 12">
    <name type="scientific">Fomitopsis schrenkii</name>
    <name type="common">Brown rot fungus</name>
    <dbReference type="NCBI Taxonomy" id="2126942"/>
    <lineage>
        <taxon>Eukaryota</taxon>
        <taxon>Fungi</taxon>
        <taxon>Dikarya</taxon>
        <taxon>Basidiomycota</taxon>
        <taxon>Agaricomycotina</taxon>
        <taxon>Agaricomycetes</taxon>
        <taxon>Polyporales</taxon>
        <taxon>Fomitopsis</taxon>
    </lineage>
</organism>
<dbReference type="Proteomes" id="UP000015241">
    <property type="component" value="Unassembled WGS sequence"/>
</dbReference>
<comment type="caution">
    <text evidence="10">Lacks conserved residue(s) required for the propagation of feature annotation.</text>
</comment>
<dbReference type="GO" id="GO:0005886">
    <property type="term" value="C:plasma membrane"/>
    <property type="evidence" value="ECO:0007669"/>
    <property type="project" value="UniProtKB-SubCell"/>
</dbReference>
<sequence>MQSPDEFIKCFIGSRVDAIEDALTFFHKNLNITLPTMSESVLVLSQGDISEISRPVAEAAVGDGNGNSIVGDIVDASIKSLKAERIMFGIFMGLWAVVIFMALAIILWHLHGKRVVEAYRHRKWEREQRGGVEGIIVPFRDMGHVRRPPGIAEERVA</sequence>
<gene>
    <name evidence="11" type="ORF">FOMPIDRAFT_1055317</name>
</gene>
<comment type="subcellular location">
    <subcellularLocation>
        <location evidence="2 10">Cell membrane</location>
        <topology evidence="2 10">Multi-pass membrane protein</topology>
    </subcellularLocation>
</comment>
<evidence type="ECO:0000256" key="8">
    <source>
        <dbReference type="ARBA" id="ARBA00023136"/>
    </source>
</evidence>
<evidence type="ECO:0000256" key="3">
    <source>
        <dbReference type="ARBA" id="ARBA00010780"/>
    </source>
</evidence>
<name>S8DNH5_FOMSC</name>
<keyword evidence="5 10" id="KW-0812">Transmembrane</keyword>
<dbReference type="GO" id="GO:0032220">
    <property type="term" value="P:plasma membrane fusion involved in cytogamy"/>
    <property type="evidence" value="ECO:0007669"/>
    <property type="project" value="TreeGrafter"/>
</dbReference>
<dbReference type="InterPro" id="IPR026777">
    <property type="entry name" value="PRM1"/>
</dbReference>
<keyword evidence="6 10" id="KW-0184">Conjugation</keyword>
<evidence type="ECO:0000256" key="2">
    <source>
        <dbReference type="ARBA" id="ARBA00004651"/>
    </source>
</evidence>